<evidence type="ECO:0000313" key="3">
    <source>
        <dbReference type="Proteomes" id="UP001066276"/>
    </source>
</evidence>
<evidence type="ECO:0000256" key="1">
    <source>
        <dbReference type="SAM" id="MobiDB-lite"/>
    </source>
</evidence>
<feature type="compositionally biased region" description="Polar residues" evidence="1">
    <location>
        <begin position="172"/>
        <end position="185"/>
    </location>
</feature>
<feature type="region of interest" description="Disordered" evidence="1">
    <location>
        <begin position="158"/>
        <end position="185"/>
    </location>
</feature>
<protein>
    <submittedName>
        <fullName evidence="2">Uncharacterized protein</fullName>
    </submittedName>
</protein>
<accession>A0AAV7RP03</accession>
<comment type="caution">
    <text evidence="2">The sequence shown here is derived from an EMBL/GenBank/DDBJ whole genome shotgun (WGS) entry which is preliminary data.</text>
</comment>
<sequence>MALRLLDAHVSPPTRVCHPSAELLLCRLLSPTPLLGVGHRSMGSTALQGPACGGAWSPHLRPLPGHRDSHKVCLHPLCGCTELFFCCVTRACRCPSQGQARPTPAPTPMGHTPLCHRPSGLPAVSPYPPLLSWPRWAPAPPATEIRLHHSVPVPQLLRAGPAPPAAAWAPDRSTQGAGHLQSSSP</sequence>
<reference evidence="2" key="1">
    <citation type="journal article" date="2022" name="bioRxiv">
        <title>Sequencing and chromosome-scale assembly of the giantPleurodeles waltlgenome.</title>
        <authorList>
            <person name="Brown T."/>
            <person name="Elewa A."/>
            <person name="Iarovenko S."/>
            <person name="Subramanian E."/>
            <person name="Araus A.J."/>
            <person name="Petzold A."/>
            <person name="Susuki M."/>
            <person name="Suzuki K.-i.T."/>
            <person name="Hayashi T."/>
            <person name="Toyoda A."/>
            <person name="Oliveira C."/>
            <person name="Osipova E."/>
            <person name="Leigh N.D."/>
            <person name="Simon A."/>
            <person name="Yun M.H."/>
        </authorList>
    </citation>
    <scope>NUCLEOTIDE SEQUENCE</scope>
    <source>
        <strain evidence="2">20211129_DDA</strain>
        <tissue evidence="2">Liver</tissue>
    </source>
</reference>
<proteinExistence type="predicted"/>
<dbReference type="AlphaFoldDB" id="A0AAV7RP03"/>
<gene>
    <name evidence="2" type="ORF">NDU88_007280</name>
</gene>
<dbReference type="EMBL" id="JANPWB010000009">
    <property type="protein sequence ID" value="KAJ1154529.1"/>
    <property type="molecule type" value="Genomic_DNA"/>
</dbReference>
<organism evidence="2 3">
    <name type="scientific">Pleurodeles waltl</name>
    <name type="common">Iberian ribbed newt</name>
    <dbReference type="NCBI Taxonomy" id="8319"/>
    <lineage>
        <taxon>Eukaryota</taxon>
        <taxon>Metazoa</taxon>
        <taxon>Chordata</taxon>
        <taxon>Craniata</taxon>
        <taxon>Vertebrata</taxon>
        <taxon>Euteleostomi</taxon>
        <taxon>Amphibia</taxon>
        <taxon>Batrachia</taxon>
        <taxon>Caudata</taxon>
        <taxon>Salamandroidea</taxon>
        <taxon>Salamandridae</taxon>
        <taxon>Pleurodelinae</taxon>
        <taxon>Pleurodeles</taxon>
    </lineage>
</organism>
<evidence type="ECO:0000313" key="2">
    <source>
        <dbReference type="EMBL" id="KAJ1154529.1"/>
    </source>
</evidence>
<keyword evidence="3" id="KW-1185">Reference proteome</keyword>
<name>A0AAV7RP03_PLEWA</name>
<dbReference type="Proteomes" id="UP001066276">
    <property type="component" value="Chromosome 5"/>
</dbReference>